<dbReference type="EMBL" id="MNCJ02000331">
    <property type="protein sequence ID" value="KAF5762541.1"/>
    <property type="molecule type" value="Genomic_DNA"/>
</dbReference>
<dbReference type="Gramene" id="mRNA:HanXRQr2_Chr16g0777881">
    <property type="protein sequence ID" value="mRNA:HanXRQr2_Chr16g0777881"/>
    <property type="gene ID" value="HanXRQr2_Chr16g0777881"/>
</dbReference>
<keyword evidence="2" id="KW-1185">Reference proteome</keyword>
<organism evidence="1 2">
    <name type="scientific">Helianthus annuus</name>
    <name type="common">Common sunflower</name>
    <dbReference type="NCBI Taxonomy" id="4232"/>
    <lineage>
        <taxon>Eukaryota</taxon>
        <taxon>Viridiplantae</taxon>
        <taxon>Streptophyta</taxon>
        <taxon>Embryophyta</taxon>
        <taxon>Tracheophyta</taxon>
        <taxon>Spermatophyta</taxon>
        <taxon>Magnoliopsida</taxon>
        <taxon>eudicotyledons</taxon>
        <taxon>Gunneridae</taxon>
        <taxon>Pentapetalae</taxon>
        <taxon>asterids</taxon>
        <taxon>campanulids</taxon>
        <taxon>Asterales</taxon>
        <taxon>Asteraceae</taxon>
        <taxon>Asteroideae</taxon>
        <taxon>Heliantheae alliance</taxon>
        <taxon>Heliantheae</taxon>
        <taxon>Helianthus</taxon>
    </lineage>
</organism>
<dbReference type="AlphaFoldDB" id="A0A9K3DVZ6"/>
<evidence type="ECO:0000313" key="1">
    <source>
        <dbReference type="EMBL" id="KAF5762541.1"/>
    </source>
</evidence>
<name>A0A9K3DVZ6_HELAN</name>
<reference evidence="1" key="2">
    <citation type="submission" date="2020-06" db="EMBL/GenBank/DDBJ databases">
        <title>Helianthus annuus Genome sequencing and assembly Release 2.</title>
        <authorList>
            <person name="Gouzy J."/>
            <person name="Langlade N."/>
            <person name="Munos S."/>
        </authorList>
    </citation>
    <scope>NUCLEOTIDE SEQUENCE</scope>
    <source>
        <tissue evidence="1">Leaves</tissue>
    </source>
</reference>
<comment type="caution">
    <text evidence="1">The sequence shown here is derived from an EMBL/GenBank/DDBJ whole genome shotgun (WGS) entry which is preliminary data.</text>
</comment>
<reference evidence="1" key="1">
    <citation type="journal article" date="2017" name="Nature">
        <title>The sunflower genome provides insights into oil metabolism, flowering and Asterid evolution.</title>
        <authorList>
            <person name="Badouin H."/>
            <person name="Gouzy J."/>
            <person name="Grassa C.J."/>
            <person name="Murat F."/>
            <person name="Staton S.E."/>
            <person name="Cottret L."/>
            <person name="Lelandais-Briere C."/>
            <person name="Owens G.L."/>
            <person name="Carrere S."/>
            <person name="Mayjonade B."/>
            <person name="Legrand L."/>
            <person name="Gill N."/>
            <person name="Kane N.C."/>
            <person name="Bowers J.E."/>
            <person name="Hubner S."/>
            <person name="Bellec A."/>
            <person name="Berard A."/>
            <person name="Berges H."/>
            <person name="Blanchet N."/>
            <person name="Boniface M.C."/>
            <person name="Brunel D."/>
            <person name="Catrice O."/>
            <person name="Chaidir N."/>
            <person name="Claudel C."/>
            <person name="Donnadieu C."/>
            <person name="Faraut T."/>
            <person name="Fievet G."/>
            <person name="Helmstetter N."/>
            <person name="King M."/>
            <person name="Knapp S.J."/>
            <person name="Lai Z."/>
            <person name="Le Paslier M.C."/>
            <person name="Lippi Y."/>
            <person name="Lorenzon L."/>
            <person name="Mandel J.R."/>
            <person name="Marage G."/>
            <person name="Marchand G."/>
            <person name="Marquand E."/>
            <person name="Bret-Mestries E."/>
            <person name="Morien E."/>
            <person name="Nambeesan S."/>
            <person name="Nguyen T."/>
            <person name="Pegot-Espagnet P."/>
            <person name="Pouilly N."/>
            <person name="Raftis F."/>
            <person name="Sallet E."/>
            <person name="Schiex T."/>
            <person name="Thomas J."/>
            <person name="Vandecasteele C."/>
            <person name="Vares D."/>
            <person name="Vear F."/>
            <person name="Vautrin S."/>
            <person name="Crespi M."/>
            <person name="Mangin B."/>
            <person name="Burke J.M."/>
            <person name="Salse J."/>
            <person name="Munos S."/>
            <person name="Vincourt P."/>
            <person name="Rieseberg L.H."/>
            <person name="Langlade N.B."/>
        </authorList>
    </citation>
    <scope>NUCLEOTIDE SEQUENCE</scope>
    <source>
        <tissue evidence="1">Leaves</tissue>
    </source>
</reference>
<evidence type="ECO:0000313" key="2">
    <source>
        <dbReference type="Proteomes" id="UP000215914"/>
    </source>
</evidence>
<protein>
    <submittedName>
        <fullName evidence="1">Uncharacterized protein</fullName>
    </submittedName>
</protein>
<gene>
    <name evidence="1" type="ORF">HanXRQr2_Chr16g0777881</name>
</gene>
<sequence length="50" mass="6175">MFFRSTRLQPTKKKHKRNITKPVIITSSKRNKVRIIQCCLFIWKFMNLFF</sequence>
<proteinExistence type="predicted"/>
<accession>A0A9K3DVZ6</accession>
<dbReference type="Proteomes" id="UP000215914">
    <property type="component" value="Unassembled WGS sequence"/>
</dbReference>